<dbReference type="EMBL" id="CAADFY010000012">
    <property type="protein sequence ID" value="VFK52708.1"/>
    <property type="molecule type" value="Genomic_DNA"/>
</dbReference>
<reference evidence="1" key="1">
    <citation type="submission" date="2019-02" db="EMBL/GenBank/DDBJ databases">
        <authorList>
            <person name="Gruber-Vodicka R. H."/>
            <person name="Seah K. B. B."/>
        </authorList>
    </citation>
    <scope>NUCLEOTIDE SEQUENCE</scope>
    <source>
        <strain evidence="1">BECK_BY3</strain>
    </source>
</reference>
<gene>
    <name evidence="1" type="ORF">BECKTUN1418F_GA0071002_101227</name>
</gene>
<name>A0A450ZG43_9GAMM</name>
<protein>
    <submittedName>
        <fullName evidence="1">Uncharacterized protein</fullName>
    </submittedName>
</protein>
<evidence type="ECO:0000313" key="1">
    <source>
        <dbReference type="EMBL" id="VFK52708.1"/>
    </source>
</evidence>
<dbReference type="AlphaFoldDB" id="A0A450ZG43"/>
<organism evidence="1">
    <name type="scientific">Candidatus Kentrum sp. TUN</name>
    <dbReference type="NCBI Taxonomy" id="2126343"/>
    <lineage>
        <taxon>Bacteria</taxon>
        <taxon>Pseudomonadati</taxon>
        <taxon>Pseudomonadota</taxon>
        <taxon>Gammaproteobacteria</taxon>
        <taxon>Candidatus Kentrum</taxon>
    </lineage>
</organism>
<sequence length="80" mass="8917">MLALRAEAERGLALSHAWVLSGALFFRYIENSTNQGREENASLDRECLQYSSEASPQTFDTCSISTTLLKFHSFTKPSGK</sequence>
<accession>A0A450ZG43</accession>
<proteinExistence type="predicted"/>